<accession>A0A0K2UN56</accession>
<organism evidence="1">
    <name type="scientific">Lepeophtheirus salmonis</name>
    <name type="common">Salmon louse</name>
    <name type="synonym">Caligus salmonis</name>
    <dbReference type="NCBI Taxonomy" id="72036"/>
    <lineage>
        <taxon>Eukaryota</taxon>
        <taxon>Metazoa</taxon>
        <taxon>Ecdysozoa</taxon>
        <taxon>Arthropoda</taxon>
        <taxon>Crustacea</taxon>
        <taxon>Multicrustacea</taxon>
        <taxon>Hexanauplia</taxon>
        <taxon>Copepoda</taxon>
        <taxon>Siphonostomatoida</taxon>
        <taxon>Caligidae</taxon>
        <taxon>Lepeophtheirus</taxon>
    </lineage>
</organism>
<evidence type="ECO:0000313" key="1">
    <source>
        <dbReference type="EMBL" id="CDW39714.1"/>
    </source>
</evidence>
<protein>
    <submittedName>
        <fullName evidence="1">Uncharacterized protein</fullName>
    </submittedName>
</protein>
<reference evidence="1" key="1">
    <citation type="submission" date="2014-05" db="EMBL/GenBank/DDBJ databases">
        <authorList>
            <person name="Chronopoulou M."/>
        </authorList>
    </citation>
    <scope>NUCLEOTIDE SEQUENCE</scope>
    <source>
        <tissue evidence="1">Whole organism</tissue>
    </source>
</reference>
<sequence>MIERCSYIETSLLTSKHVSIKNCWWKYY</sequence>
<proteinExistence type="predicted"/>
<dbReference type="AlphaFoldDB" id="A0A0K2UN56"/>
<dbReference type="EMBL" id="HACA01022353">
    <property type="protein sequence ID" value="CDW39714.1"/>
    <property type="molecule type" value="Transcribed_RNA"/>
</dbReference>
<name>A0A0K2UN56_LEPSM</name>